<keyword evidence="3" id="KW-1185">Reference proteome</keyword>
<sequence>MAALAIFLDARAVGATNLDRAEPPGAQPASAVTGETSEHRWSPPLMNACNPRGVDSALSSSWERIEYLMKEDRFDFRGMRKAVSG</sequence>
<comment type="caution">
    <text evidence="2">The sequence shown here is derived from an EMBL/GenBank/DDBJ whole genome shotgun (WGS) entry which is preliminary data.</text>
</comment>
<evidence type="ECO:0000313" key="2">
    <source>
        <dbReference type="EMBL" id="GBP49649.1"/>
    </source>
</evidence>
<organism evidence="2 3">
    <name type="scientific">Eumeta variegata</name>
    <name type="common">Bagworm moth</name>
    <name type="synonym">Eumeta japonica</name>
    <dbReference type="NCBI Taxonomy" id="151549"/>
    <lineage>
        <taxon>Eukaryota</taxon>
        <taxon>Metazoa</taxon>
        <taxon>Ecdysozoa</taxon>
        <taxon>Arthropoda</taxon>
        <taxon>Hexapoda</taxon>
        <taxon>Insecta</taxon>
        <taxon>Pterygota</taxon>
        <taxon>Neoptera</taxon>
        <taxon>Endopterygota</taxon>
        <taxon>Lepidoptera</taxon>
        <taxon>Glossata</taxon>
        <taxon>Ditrysia</taxon>
        <taxon>Tineoidea</taxon>
        <taxon>Psychidae</taxon>
        <taxon>Oiketicinae</taxon>
        <taxon>Eumeta</taxon>
    </lineage>
</organism>
<feature type="region of interest" description="Disordered" evidence="1">
    <location>
        <begin position="18"/>
        <end position="48"/>
    </location>
</feature>
<protein>
    <submittedName>
        <fullName evidence="2">Uncharacterized protein</fullName>
    </submittedName>
</protein>
<name>A0A4C1WH15_EUMVA</name>
<accession>A0A4C1WH15</accession>
<dbReference type="EMBL" id="BGZK01000549">
    <property type="protein sequence ID" value="GBP49649.1"/>
    <property type="molecule type" value="Genomic_DNA"/>
</dbReference>
<evidence type="ECO:0000256" key="1">
    <source>
        <dbReference type="SAM" id="MobiDB-lite"/>
    </source>
</evidence>
<proteinExistence type="predicted"/>
<dbReference type="AlphaFoldDB" id="A0A4C1WH15"/>
<gene>
    <name evidence="2" type="ORF">EVAR_37431_1</name>
</gene>
<reference evidence="2 3" key="1">
    <citation type="journal article" date="2019" name="Commun. Biol.">
        <title>The bagworm genome reveals a unique fibroin gene that provides high tensile strength.</title>
        <authorList>
            <person name="Kono N."/>
            <person name="Nakamura H."/>
            <person name="Ohtoshi R."/>
            <person name="Tomita M."/>
            <person name="Numata K."/>
            <person name="Arakawa K."/>
        </authorList>
    </citation>
    <scope>NUCLEOTIDE SEQUENCE [LARGE SCALE GENOMIC DNA]</scope>
</reference>
<evidence type="ECO:0000313" key="3">
    <source>
        <dbReference type="Proteomes" id="UP000299102"/>
    </source>
</evidence>
<dbReference type="Proteomes" id="UP000299102">
    <property type="component" value="Unassembled WGS sequence"/>
</dbReference>